<reference evidence="2" key="1">
    <citation type="submission" date="2023-07" db="EMBL/GenBank/DDBJ databases">
        <title>The genome sequence of Rhodocytophaga aerolata KACC 12507.</title>
        <authorList>
            <person name="Zhang X."/>
        </authorList>
    </citation>
    <scope>NUCLEOTIDE SEQUENCE</scope>
    <source>
        <strain evidence="2">KACC 12507</strain>
    </source>
</reference>
<dbReference type="Pfam" id="PF02698">
    <property type="entry name" value="DUF218"/>
    <property type="match status" value="1"/>
</dbReference>
<protein>
    <submittedName>
        <fullName evidence="2">YdcF family protein</fullName>
    </submittedName>
</protein>
<dbReference type="CDD" id="cd06259">
    <property type="entry name" value="YdcF-like"/>
    <property type="match status" value="1"/>
</dbReference>
<dbReference type="PANTHER" id="PTHR30336">
    <property type="entry name" value="INNER MEMBRANE PROTEIN, PROBABLE PERMEASE"/>
    <property type="match status" value="1"/>
</dbReference>
<evidence type="ECO:0000313" key="3">
    <source>
        <dbReference type="Proteomes" id="UP001168528"/>
    </source>
</evidence>
<keyword evidence="3" id="KW-1185">Reference proteome</keyword>
<dbReference type="Gene3D" id="3.40.50.620">
    <property type="entry name" value="HUPs"/>
    <property type="match status" value="1"/>
</dbReference>
<dbReference type="Proteomes" id="UP001168528">
    <property type="component" value="Unassembled WGS sequence"/>
</dbReference>
<dbReference type="EMBL" id="JAUKPO010000024">
    <property type="protein sequence ID" value="MDO1450001.1"/>
    <property type="molecule type" value="Genomic_DNA"/>
</dbReference>
<organism evidence="2 3">
    <name type="scientific">Rhodocytophaga aerolata</name>
    <dbReference type="NCBI Taxonomy" id="455078"/>
    <lineage>
        <taxon>Bacteria</taxon>
        <taxon>Pseudomonadati</taxon>
        <taxon>Bacteroidota</taxon>
        <taxon>Cytophagia</taxon>
        <taxon>Cytophagales</taxon>
        <taxon>Rhodocytophagaceae</taxon>
        <taxon>Rhodocytophaga</taxon>
    </lineage>
</organism>
<evidence type="ECO:0000313" key="2">
    <source>
        <dbReference type="EMBL" id="MDO1450001.1"/>
    </source>
</evidence>
<gene>
    <name evidence="2" type="ORF">Q0590_27220</name>
</gene>
<dbReference type="PANTHER" id="PTHR30336:SF20">
    <property type="entry name" value="DUF218 DOMAIN-CONTAINING PROTEIN"/>
    <property type="match status" value="1"/>
</dbReference>
<dbReference type="InterPro" id="IPR051599">
    <property type="entry name" value="Cell_Envelope_Assoc"/>
</dbReference>
<dbReference type="InterPro" id="IPR003848">
    <property type="entry name" value="DUF218"/>
</dbReference>
<accession>A0ABT8RD20</accession>
<sequence length="219" mass="25025">MTLDRETLELAKRIWNYHQLHQTLQPADCIMVLGSHDTRVAIRGAELILAGFAPVVVFSGGLGRLTEGVWKETEADTFAKIALNMGVPKEKIFIENRSTNTGENIALTYELFLKNNLAVRKIILVQKPYMERRAYATFLKQWPGPPVEVMVTSPQIPFEEYPNEHISMEEVIHILVGDLHRIDMYARRGFQIPQYIPPDVWEAYHILVKKGFTSHLVGV</sequence>
<evidence type="ECO:0000259" key="1">
    <source>
        <dbReference type="Pfam" id="PF02698"/>
    </source>
</evidence>
<proteinExistence type="predicted"/>
<dbReference type="InterPro" id="IPR014729">
    <property type="entry name" value="Rossmann-like_a/b/a_fold"/>
</dbReference>
<feature type="domain" description="DUF218" evidence="1">
    <location>
        <begin position="28"/>
        <end position="149"/>
    </location>
</feature>
<dbReference type="RefSeq" id="WP_302040803.1">
    <property type="nucleotide sequence ID" value="NZ_JAUKPO010000024.1"/>
</dbReference>
<comment type="caution">
    <text evidence="2">The sequence shown here is derived from an EMBL/GenBank/DDBJ whole genome shotgun (WGS) entry which is preliminary data.</text>
</comment>
<name>A0ABT8RD20_9BACT</name>